<feature type="region of interest" description="Disordered" evidence="1">
    <location>
        <begin position="1081"/>
        <end position="1103"/>
    </location>
</feature>
<dbReference type="EMBL" id="JAZIBG010000025">
    <property type="protein sequence ID" value="MEF7614516.1"/>
    <property type="molecule type" value="Genomic_DNA"/>
</dbReference>
<gene>
    <name evidence="4" type="ORF">V4F39_11405</name>
</gene>
<evidence type="ECO:0000256" key="2">
    <source>
        <dbReference type="SAM" id="SignalP"/>
    </source>
</evidence>
<dbReference type="InterPro" id="IPR005546">
    <property type="entry name" value="Autotransporte_beta"/>
</dbReference>
<evidence type="ECO:0000259" key="3">
    <source>
        <dbReference type="PROSITE" id="PS51208"/>
    </source>
</evidence>
<organism evidence="4 5">
    <name type="scientific">Aquincola agrisoli</name>
    <dbReference type="NCBI Taxonomy" id="3119538"/>
    <lineage>
        <taxon>Bacteria</taxon>
        <taxon>Pseudomonadati</taxon>
        <taxon>Pseudomonadota</taxon>
        <taxon>Betaproteobacteria</taxon>
        <taxon>Burkholderiales</taxon>
        <taxon>Sphaerotilaceae</taxon>
        <taxon>Aquincola</taxon>
    </lineage>
</organism>
<feature type="signal peptide" evidence="2">
    <location>
        <begin position="1"/>
        <end position="18"/>
    </location>
</feature>
<name>A0AAW9Q3V7_9BURK</name>
<dbReference type="Proteomes" id="UP001336250">
    <property type="component" value="Unassembled WGS sequence"/>
</dbReference>
<feature type="region of interest" description="Disordered" evidence="1">
    <location>
        <begin position="237"/>
        <end position="258"/>
    </location>
</feature>
<dbReference type="SUPFAM" id="SSF103515">
    <property type="entry name" value="Autotransporter"/>
    <property type="match status" value="1"/>
</dbReference>
<evidence type="ECO:0000256" key="1">
    <source>
        <dbReference type="SAM" id="MobiDB-lite"/>
    </source>
</evidence>
<accession>A0AAW9Q3V7</accession>
<dbReference type="SMART" id="SM00869">
    <property type="entry name" value="Autotransporter"/>
    <property type="match status" value="1"/>
</dbReference>
<comment type="caution">
    <text evidence="4">The sequence shown here is derived from an EMBL/GenBank/DDBJ whole genome shotgun (WGS) entry which is preliminary data.</text>
</comment>
<reference evidence="4 5" key="1">
    <citation type="submission" date="2024-02" db="EMBL/GenBank/DDBJ databases">
        <title>Genome sequence of Aquincola sp. MAHUQ-54.</title>
        <authorList>
            <person name="Huq M.A."/>
        </authorList>
    </citation>
    <scope>NUCLEOTIDE SEQUENCE [LARGE SCALE GENOMIC DNA]</scope>
    <source>
        <strain evidence="4 5">MAHUQ-54</strain>
    </source>
</reference>
<feature type="domain" description="Autotransporter" evidence="3">
    <location>
        <begin position="1776"/>
        <end position="2055"/>
    </location>
</feature>
<keyword evidence="2" id="KW-0732">Signal</keyword>
<protein>
    <recommendedName>
        <fullName evidence="3">Autotransporter domain-containing protein</fullName>
    </recommendedName>
</protein>
<feature type="compositionally biased region" description="Gly residues" evidence="1">
    <location>
        <begin position="237"/>
        <end position="247"/>
    </location>
</feature>
<evidence type="ECO:0000313" key="5">
    <source>
        <dbReference type="Proteomes" id="UP001336250"/>
    </source>
</evidence>
<evidence type="ECO:0000313" key="4">
    <source>
        <dbReference type="EMBL" id="MEF7614516.1"/>
    </source>
</evidence>
<sequence>MYAAHAAAAPAAAQPALAAASSAAAKAKAKARKAPTARPLAAAPLAAAVAVVEDSSGGPGAAGANGSCHSPDPDCAFSGSGTGGDAPAAPTGGAQTLQYAAGTALAGDGSHAALLVRANGGSGGKGGDAHGGGLAPVWHNGGAAAAGGAAGTLTLGFDPGSSATSGNGSTATVQVIASGGQGGTGGNGGNFGSSGANGDGGTGGVITLHNNADSITNSSAYNGSALAPAAIQISSSGGNGGGPGGGAATSSDSATGKAGGAGGDGGSILYLSVGATAGAITSSGSGIVVVSQGGHGGDGAEASAEYNSAKGGVGGAGGSGGTATVSLATTATLTGRGVDGAGTAATIIVDPNNPAAQAASSFVSAGVLVQSLGGQGGSGGSGNGSFGPGSGGGGGAAGSGNLVAVYTSGTSISMSDYGASAIVGQSVGGSGGNGAGAGSAFGVKGGNGGAAGAGRLVVVETDDRSDGNGHALIRTTGDDATVVIAQSIGGGGGNGASVRVSTLSPVAISLGGNAEQGGDGGQVQVQNGSIDPDSQVLTPGAVISSKGLRSAGMLAQSIGGGGGVGGSASASAIGGFVSLSIGGVGGKGGDAVTRDTGGTVYTQVTANNYGVIQTEGQHSRGIDAQAIGGGGGAGGAASSVTVGGQITMASAVGGNGGKGGDAGPVVAYNQGQINTLAANSAAISVQSVGGGGGHGGASWTETLQAVTMPDTPSVNMTVTIGGIGGTGGDGGSVHGTNAGSIITQGGASNGLFAQSVGGGGGDGGDAGNRSIGVENSNVNAHVVVGGNGGTGGVGGSVLADNTGFMMTQGFWASGIVAQSIGGGGGMGGLGKTDTASLLSDNKAVEFSLAMGGVGGSGGIGGDVTVNNTGGSILTMGNLSNGIFAQSVGGGGGAGAAGNAGGSGGTVSVNIGIGGAGGSGNHGGTVNVNNTGAIMTTGAASAAIYAQSIGGGGGSGGGATAGGGTDPELTVTDYLAGTVGIGTNVTKYSDGIYGFAHDQLIGDGALKSMTTAFQNYVEQNPPGAPFPEPEPNPMKITSLDVGGANAGKGGAGGDGNAVSVVNAGSAQILTLSPGSEGIYAQSVGGGGGDGGAAQASNNPQGFKNADGKSFSAAFGIGGKGGSAGEGGLVTVINNGSIETDGAFSAGVFAQSVGGGGGKGGATASSWQQIEAVNFQLGGDGGSNGDGGNVTVQFTDRTHAAIVTRGNASAGILAHSIGGGGGVGMLGATVPNTGGGQGQSDVPLLPVDFTPAVITLHIGGDDGEANCGATGRKAAGCGNGSLVEVDAADVSTAGTNSHGIVAQSIGGGGGAILGAPASGNAFFGGNAMVGNGGEVRVSVGINGPNDHSNDLMTTGGGAYGIIAQSIGGGGLLAGDLSTAAASATGPKFTANTASDGTGGDVSVNVYQSAWVRTTGANAHAIFAQSVGGGGGLVASSDTGLLMGTAGGSGNSGNVVVNNYSYVQATGAGSSAIFVNADGQAGNTGTATVNSYNTVWGNSSAPAIVFSGNGHGTLNNTWFIANTNGTAVEARGTSVDVHNTTALGQIYGNLNLGPNGTLDNQALWATNDQSTISKVNNQGTINIWGANYDQMADSRLTGNLVSSGTLHSRVDFQNQVGGKLVVSGSAALTGGVISLTAATMAPKPVTVLSAGTLSVDPSVTVRDDSAAQLFTYMVDTSGNAITVTPFARFSQVAAAQRLSGAQRAVADHLQAGFVPGLSDTMAKHYAQVGALPSAQGYADQLDRLGNEASQSVGTAIHVGSIGFVERMNSCPQFEGGDGTLRERDCLWSRADGQRVHRSGSGKPLGYAQENYQVQFGGQRGLGNGWFIGGSFGYDTSRLTTGMAHAVSGHGVTAGLVAKREVGDWLFSGAVNIGRGSYDSRRQITLGTDRATAEGSFDATHVGLHGRISRHVTLDSWYLKPYVDVHATRLRTGGYQETGADELGLLVRSESDTVFAVSPMLEVGKRLDLANGMRLRGLVAVGFTNYSRNDWSAQSRFSGAAAEAGAFRSTAELPSTRLKLRIGANLYTAQAVDLKLEYTGEHAHGYHANAGTLKFSYLF</sequence>
<feature type="chain" id="PRO_5043600506" description="Autotransporter domain-containing protein" evidence="2">
    <location>
        <begin position="19"/>
        <end position="2055"/>
    </location>
</feature>
<dbReference type="PROSITE" id="PS51208">
    <property type="entry name" value="AUTOTRANSPORTER"/>
    <property type="match status" value="1"/>
</dbReference>
<dbReference type="InterPro" id="IPR036709">
    <property type="entry name" value="Autotransporte_beta_dom_sf"/>
</dbReference>
<keyword evidence="5" id="KW-1185">Reference proteome</keyword>
<proteinExistence type="predicted"/>